<evidence type="ECO:0000313" key="2">
    <source>
        <dbReference type="Proteomes" id="UP001139054"/>
    </source>
</evidence>
<dbReference type="AlphaFoldDB" id="A0A9X1R755"/>
<dbReference type="Pfam" id="PF11578">
    <property type="entry name" value="DUF3237"/>
    <property type="match status" value="1"/>
</dbReference>
<name>A0A9X1R755_9BRAD</name>
<accession>A0A9X1R755</accession>
<evidence type="ECO:0000313" key="1">
    <source>
        <dbReference type="EMBL" id="MCG2627469.1"/>
    </source>
</evidence>
<comment type="caution">
    <text evidence="1">The sequence shown here is derived from an EMBL/GenBank/DDBJ whole genome shotgun (WGS) entry which is preliminary data.</text>
</comment>
<dbReference type="EMBL" id="JAKLTY010000007">
    <property type="protein sequence ID" value="MCG2627469.1"/>
    <property type="molecule type" value="Genomic_DNA"/>
</dbReference>
<proteinExistence type="predicted"/>
<dbReference type="Proteomes" id="UP001139054">
    <property type="component" value="Unassembled WGS sequence"/>
</dbReference>
<organism evidence="1 2">
    <name type="scientific">Bradyrhizobium zhengyangense</name>
    <dbReference type="NCBI Taxonomy" id="2911009"/>
    <lineage>
        <taxon>Bacteria</taxon>
        <taxon>Pseudomonadati</taxon>
        <taxon>Pseudomonadota</taxon>
        <taxon>Alphaproteobacteria</taxon>
        <taxon>Hyphomicrobiales</taxon>
        <taxon>Nitrobacteraceae</taxon>
        <taxon>Bradyrhizobium</taxon>
    </lineage>
</organism>
<reference evidence="1" key="1">
    <citation type="submission" date="2022-01" db="EMBL/GenBank/DDBJ databases">
        <title>Genome sequnece data of strain Bradyrhizobium sp. nov.</title>
        <authorList>
            <person name="Zhang J."/>
        </authorList>
    </citation>
    <scope>NUCLEOTIDE SEQUENCE</scope>
    <source>
        <strain evidence="1">WYCCWR 13023</strain>
    </source>
</reference>
<protein>
    <submittedName>
        <fullName evidence="1">DUF3237 domain-containing protein</fullName>
    </submittedName>
</protein>
<sequence>MSYEKIFEYDLDIMSVTEYGLNMQAVLAGQQSVPLHGAQFDVALAGPIKGRMAGTMRGIDYLRVRADGRRELDLRATIETEDGSRIAFSADGVGTPRDGEPIVDLAVKIDLTTAAAAYAWVNARPAWGAGYANLATGKIHIDAYLH</sequence>
<gene>
    <name evidence="1" type="ORF">L6654_12605</name>
</gene>
<dbReference type="Gene3D" id="2.40.160.20">
    <property type="match status" value="1"/>
</dbReference>
<dbReference type="RefSeq" id="WP_237890254.1">
    <property type="nucleotide sequence ID" value="NZ_JAKLTY010000007.1"/>
</dbReference>